<evidence type="ECO:0000313" key="2">
    <source>
        <dbReference type="Proteomes" id="UP001470230"/>
    </source>
</evidence>
<accession>A0ABR2LB88</accession>
<proteinExistence type="predicted"/>
<name>A0ABR2LB88_9EUKA</name>
<dbReference type="EMBL" id="JAPFFF010000001">
    <property type="protein sequence ID" value="KAK8900637.1"/>
    <property type="molecule type" value="Genomic_DNA"/>
</dbReference>
<comment type="caution">
    <text evidence="1">The sequence shown here is derived from an EMBL/GenBank/DDBJ whole genome shotgun (WGS) entry which is preliminary data.</text>
</comment>
<sequence>MNQQEEIFIQYKNRSTHWGESTYRPIIPNVATVLPPDLPAPLLHMVLLRTQYEEAQYKFSHLETEADYAVWRANALDLTTWSGRTLDAKRSRAKEILTKEIKQAQIEFDKIFPISLPPPPPRSEEQP</sequence>
<reference evidence="1 2" key="1">
    <citation type="submission" date="2024-04" db="EMBL/GenBank/DDBJ databases">
        <title>Tritrichomonas musculus Genome.</title>
        <authorList>
            <person name="Alves-Ferreira E."/>
            <person name="Grigg M."/>
            <person name="Lorenzi H."/>
            <person name="Galac M."/>
        </authorList>
    </citation>
    <scope>NUCLEOTIDE SEQUENCE [LARGE SCALE GENOMIC DNA]</scope>
    <source>
        <strain evidence="1 2">EAF2021</strain>
    </source>
</reference>
<organism evidence="1 2">
    <name type="scientific">Tritrichomonas musculus</name>
    <dbReference type="NCBI Taxonomy" id="1915356"/>
    <lineage>
        <taxon>Eukaryota</taxon>
        <taxon>Metamonada</taxon>
        <taxon>Parabasalia</taxon>
        <taxon>Tritrichomonadida</taxon>
        <taxon>Tritrichomonadidae</taxon>
        <taxon>Tritrichomonas</taxon>
    </lineage>
</organism>
<evidence type="ECO:0000313" key="1">
    <source>
        <dbReference type="EMBL" id="KAK8900637.1"/>
    </source>
</evidence>
<dbReference type="Proteomes" id="UP001470230">
    <property type="component" value="Unassembled WGS sequence"/>
</dbReference>
<protein>
    <submittedName>
        <fullName evidence="1">Splicing factor 1</fullName>
    </submittedName>
</protein>
<keyword evidence="2" id="KW-1185">Reference proteome</keyword>
<gene>
    <name evidence="1" type="ORF">M9Y10_002966</name>
</gene>